<proteinExistence type="predicted"/>
<organism evidence="2 3">
    <name type="scientific">Chitinophaga silvatica</name>
    <dbReference type="NCBI Taxonomy" id="2282649"/>
    <lineage>
        <taxon>Bacteria</taxon>
        <taxon>Pseudomonadati</taxon>
        <taxon>Bacteroidota</taxon>
        <taxon>Chitinophagia</taxon>
        <taxon>Chitinophagales</taxon>
        <taxon>Chitinophagaceae</taxon>
        <taxon>Chitinophaga</taxon>
    </lineage>
</organism>
<evidence type="ECO:0000256" key="1">
    <source>
        <dbReference type="SAM" id="Phobius"/>
    </source>
</evidence>
<dbReference type="SUPFAM" id="SSF52266">
    <property type="entry name" value="SGNH hydrolase"/>
    <property type="match status" value="1"/>
</dbReference>
<evidence type="ECO:0000313" key="3">
    <source>
        <dbReference type="Proteomes" id="UP000260644"/>
    </source>
</evidence>
<accession>A0A3E1Y414</accession>
<dbReference type="AlphaFoldDB" id="A0A3E1Y414"/>
<dbReference type="EMBL" id="QPMM01000013">
    <property type="protein sequence ID" value="RFS19450.1"/>
    <property type="molecule type" value="Genomic_DNA"/>
</dbReference>
<keyword evidence="1" id="KW-0472">Membrane</keyword>
<sequence>MRLFIKSVLFFALPIILIGLTLEILLRQIPNDYTFKRDGLYKHADSMQVLFLGSSHAFYGINPTYTHLKSFNAGYISQSLKYDAEILNRYIDNLKELKYVAVPISYFTLFTNLESGSEAWRSKNYTIYYKFHTSNKITDYSEILGSKFDINLKRFLSYYISAHSAITCSELGWGTSYQSKNSRDLEETGLEAAKRHTVKNLSDKDNVAIYNENIAMLDKIITLAKKKDVKVVFYTPPAYISYIQKLNDEQLTKTISTIEKLTEKHNNTIYLNFLKDSSFIKSDFYDADHLNEIGAEKFTKMLDSIIVNDPKTY</sequence>
<evidence type="ECO:0000313" key="2">
    <source>
        <dbReference type="EMBL" id="RFS19450.1"/>
    </source>
</evidence>
<comment type="caution">
    <text evidence="2">The sequence shown here is derived from an EMBL/GenBank/DDBJ whole genome shotgun (WGS) entry which is preliminary data.</text>
</comment>
<reference evidence="2 3" key="1">
    <citation type="submission" date="2018-07" db="EMBL/GenBank/DDBJ databases">
        <title>Chitinophaga K2CV101002-2 sp. nov., isolated from a monsoon evergreen broad-leaved forest soil.</title>
        <authorList>
            <person name="Lv Y."/>
        </authorList>
    </citation>
    <scope>NUCLEOTIDE SEQUENCE [LARGE SCALE GENOMIC DNA]</scope>
    <source>
        <strain evidence="2 3">GDMCC 1.1288</strain>
    </source>
</reference>
<dbReference type="Pfam" id="PF07611">
    <property type="entry name" value="DUF1574"/>
    <property type="match status" value="1"/>
</dbReference>
<keyword evidence="1" id="KW-0812">Transmembrane</keyword>
<dbReference type="RefSeq" id="WP_116978104.1">
    <property type="nucleotide sequence ID" value="NZ_QPMM01000013.1"/>
</dbReference>
<keyword evidence="1" id="KW-1133">Transmembrane helix</keyword>
<dbReference type="Proteomes" id="UP000260644">
    <property type="component" value="Unassembled WGS sequence"/>
</dbReference>
<protein>
    <submittedName>
        <fullName evidence="2">DUF1574 domain-containing protein</fullName>
    </submittedName>
</protein>
<dbReference type="InterPro" id="IPR011468">
    <property type="entry name" value="DUF1574"/>
</dbReference>
<feature type="transmembrane region" description="Helical" evidence="1">
    <location>
        <begin position="7"/>
        <end position="26"/>
    </location>
</feature>
<dbReference type="OrthoDB" id="9761723at2"/>
<name>A0A3E1Y414_9BACT</name>
<gene>
    <name evidence="2" type="ORF">DVR12_22710</name>
</gene>
<keyword evidence="3" id="KW-1185">Reference proteome</keyword>